<evidence type="ECO:0000313" key="1">
    <source>
        <dbReference type="EMBL" id="QOX62993.1"/>
    </source>
</evidence>
<protein>
    <submittedName>
        <fullName evidence="1">Radical SAM protein</fullName>
    </submittedName>
</protein>
<gene>
    <name evidence="1" type="ORF">FRZ06_06380</name>
</gene>
<proteinExistence type="predicted"/>
<evidence type="ECO:0000313" key="2">
    <source>
        <dbReference type="Proteomes" id="UP000594014"/>
    </source>
</evidence>
<dbReference type="Proteomes" id="UP000594014">
    <property type="component" value="Chromosome"/>
</dbReference>
<name>A0ACD1A985_9FIRM</name>
<dbReference type="EMBL" id="CP042469">
    <property type="protein sequence ID" value="QOX62993.1"/>
    <property type="molecule type" value="Genomic_DNA"/>
</dbReference>
<organism evidence="1 2">
    <name type="scientific">Anoxybacterium hadale</name>
    <dbReference type="NCBI Taxonomy" id="3408580"/>
    <lineage>
        <taxon>Bacteria</taxon>
        <taxon>Bacillati</taxon>
        <taxon>Bacillota</taxon>
        <taxon>Clostridia</taxon>
        <taxon>Peptostreptococcales</taxon>
        <taxon>Anaerovoracaceae</taxon>
        <taxon>Anoxybacterium</taxon>
    </lineage>
</organism>
<keyword evidence="2" id="KW-1185">Reference proteome</keyword>
<reference evidence="1" key="1">
    <citation type="submission" date="2019-08" db="EMBL/GenBank/DDBJ databases">
        <title>Genome sequence of Clostridiales bacterium MT110.</title>
        <authorList>
            <person name="Cao J."/>
        </authorList>
    </citation>
    <scope>NUCLEOTIDE SEQUENCE</scope>
    <source>
        <strain evidence="1">MT110</strain>
    </source>
</reference>
<sequence length="459" mass="51565">MFYKLCKPYRLRGWDGLPFCLTSPHALTPRLLSREEFAVLLCCDGMTEFGKDIDDGDEKIAKILRSMLDGGVISAAESPSEIMELQKFRKYPNGHIHSVIWSITGDCNLRCKHCYMSGGRNQYQDLTKDQLFDLIAQFEEAGVMEVELSGGEPQMSPYFWELVDELSNRNIHISHVHTNATLLNDDFFADMKKRDLYWTFDSSLDGVGTHDDLRGTPGAEISAIASLRKIRREGYPLLVNSKFHTDSVHTVLDTYELMKDIGVTSWKVSFVFPIGEAVSSVPSAPAVCCVEYLELLKRYRADGNPFDLNLIEGLVKGHRGGGFAYWENDKEDAFNQQRVSCGLCRNRPYILPDSTLVPCIGWVSTPVEAMLPKLSKMPLSKIYADPNSQFRKLVGIKVSDITERNEECRQCAYKLTCGGGCRADALATNHGSDAIYKRGMMLCSVYKGGFMTKVKEICK</sequence>
<accession>A0ACD1A985</accession>